<reference evidence="2 3" key="1">
    <citation type="submission" date="2019-04" db="EMBL/GenBank/DDBJ databases">
        <authorList>
            <person name="Hwang J.C."/>
        </authorList>
    </citation>
    <scope>NUCLEOTIDE SEQUENCE [LARGE SCALE GENOMIC DNA]</scope>
    <source>
        <strain evidence="2 3">IMCC35002</strain>
    </source>
</reference>
<protein>
    <submittedName>
        <fullName evidence="2">DUF1190 domain-containing protein</fullName>
    </submittedName>
</protein>
<dbReference type="PROSITE" id="PS51257">
    <property type="entry name" value="PROKAR_LIPOPROTEIN"/>
    <property type="match status" value="1"/>
</dbReference>
<dbReference type="EMBL" id="SWCJ01000018">
    <property type="protein sequence ID" value="TKB51680.1"/>
    <property type="molecule type" value="Genomic_DNA"/>
</dbReference>
<evidence type="ECO:0000313" key="2">
    <source>
        <dbReference type="EMBL" id="TKB51680.1"/>
    </source>
</evidence>
<feature type="region of interest" description="Disordered" evidence="1">
    <location>
        <begin position="169"/>
        <end position="215"/>
    </location>
</feature>
<dbReference type="AlphaFoldDB" id="A0A4U1BJR8"/>
<comment type="caution">
    <text evidence="2">The sequence shown here is derived from an EMBL/GenBank/DDBJ whole genome shotgun (WGS) entry which is preliminary data.</text>
</comment>
<sequence length="215" mass="22869">MKRSKGVLTPRFKKRLSVPTASAVAVSLTLTGCSPEPMQETAQVYKDVTECIQVNPDQAQLCESVFGEALAIAEETAPQFASLADCELEFGADQCMAGGSDNDNADSGGGWFMPMMYGYMLGNMLSGSKRYKTAPVYSSKNRRSPMYGKLVTGAGNTVGRAGDRIVRTSPSNFTPQKATKVSSRGGFGKIAQTKAVQSSKSTSSRSRSSSRSWGG</sequence>
<keyword evidence="3" id="KW-1185">Reference proteome</keyword>
<evidence type="ECO:0000313" key="3">
    <source>
        <dbReference type="Proteomes" id="UP000305675"/>
    </source>
</evidence>
<proteinExistence type="predicted"/>
<dbReference type="OrthoDB" id="5903948at2"/>
<organism evidence="2 3">
    <name type="scientific">Ferrimonas aestuarii</name>
    <dbReference type="NCBI Taxonomy" id="2569539"/>
    <lineage>
        <taxon>Bacteria</taxon>
        <taxon>Pseudomonadati</taxon>
        <taxon>Pseudomonadota</taxon>
        <taxon>Gammaproteobacteria</taxon>
        <taxon>Alteromonadales</taxon>
        <taxon>Ferrimonadaceae</taxon>
        <taxon>Ferrimonas</taxon>
    </lineage>
</organism>
<dbReference type="RefSeq" id="WP_136864769.1">
    <property type="nucleotide sequence ID" value="NZ_SWCJ01000018.1"/>
</dbReference>
<dbReference type="Pfam" id="PF06693">
    <property type="entry name" value="DUF1190"/>
    <property type="match status" value="1"/>
</dbReference>
<dbReference type="InterPro" id="IPR009576">
    <property type="entry name" value="Biofilm_formation_YgiB"/>
</dbReference>
<name>A0A4U1BJR8_9GAMM</name>
<feature type="compositionally biased region" description="Polar residues" evidence="1">
    <location>
        <begin position="169"/>
        <end position="182"/>
    </location>
</feature>
<evidence type="ECO:0000256" key="1">
    <source>
        <dbReference type="SAM" id="MobiDB-lite"/>
    </source>
</evidence>
<accession>A0A4U1BJR8</accession>
<gene>
    <name evidence="2" type="ORF">FCL42_17730</name>
</gene>
<feature type="compositionally biased region" description="Low complexity" evidence="1">
    <location>
        <begin position="198"/>
        <end position="215"/>
    </location>
</feature>
<dbReference type="Proteomes" id="UP000305675">
    <property type="component" value="Unassembled WGS sequence"/>
</dbReference>